<gene>
    <name evidence="2" type="ORF">DSCO28_01980</name>
</gene>
<dbReference type="Pfam" id="PF04607">
    <property type="entry name" value="RelA_SpoT"/>
    <property type="match status" value="1"/>
</dbReference>
<evidence type="ECO:0000313" key="3">
    <source>
        <dbReference type="Proteomes" id="UP000425960"/>
    </source>
</evidence>
<dbReference type="InterPro" id="IPR043519">
    <property type="entry name" value="NT_sf"/>
</dbReference>
<dbReference type="Gene3D" id="3.30.460.10">
    <property type="entry name" value="Beta Polymerase, domain 2"/>
    <property type="match status" value="1"/>
</dbReference>
<dbReference type="PANTHER" id="PTHR47837:SF1">
    <property type="entry name" value="GTP PYROPHOSPHOKINASE YJBM"/>
    <property type="match status" value="1"/>
</dbReference>
<dbReference type="Proteomes" id="UP000425960">
    <property type="component" value="Chromosome"/>
</dbReference>
<dbReference type="RefSeq" id="WP_155320775.1">
    <property type="nucleotide sequence ID" value="NZ_AP021876.1"/>
</dbReference>
<dbReference type="InterPro" id="IPR007685">
    <property type="entry name" value="RelA_SpoT"/>
</dbReference>
<dbReference type="AlphaFoldDB" id="A0A5K7ZCC7"/>
<evidence type="ECO:0000259" key="1">
    <source>
        <dbReference type="SMART" id="SM00954"/>
    </source>
</evidence>
<name>A0A5K7ZCC7_9BACT</name>
<dbReference type="PANTHER" id="PTHR47837">
    <property type="entry name" value="GTP PYROPHOSPHOKINASE YJBM"/>
    <property type="match status" value="1"/>
</dbReference>
<dbReference type="SUPFAM" id="SSF81301">
    <property type="entry name" value="Nucleotidyltransferase"/>
    <property type="match status" value="1"/>
</dbReference>
<dbReference type="CDD" id="cd05399">
    <property type="entry name" value="NT_Rel-Spo_like"/>
    <property type="match status" value="1"/>
</dbReference>
<dbReference type="EMBL" id="AP021876">
    <property type="protein sequence ID" value="BBO79632.1"/>
    <property type="molecule type" value="Genomic_DNA"/>
</dbReference>
<dbReference type="GO" id="GO:0015969">
    <property type="term" value="P:guanosine tetraphosphate metabolic process"/>
    <property type="evidence" value="ECO:0007669"/>
    <property type="project" value="InterPro"/>
</dbReference>
<sequence length="423" mass="49290">MYSKTKIDNAGRALSKGVFKSEDHEIEAEIIFDDYRRAHLQPLTDATYLIQDWLAQFDKNFYIAQRLKRRPQILRKMRRFSVRLTQLQDIGGNRIIVDTNADVEELRKFLLKNIENAKSLSLHRETDYRVFGRDDTGYRALHMILNCAGLKIELQLRSRAQHHWAESIERTSVIYGQLLKENEGDRRVLDYFKTLSHVFFELECCREPTPQEKIELDDRRELAENIIDQGRRGELLYSRVNEDILHTLAGVERNRPSQFNNWILIFDWNTGQFVTWESISKDPVEAYDSYNKSENQYAESDGFEVVLVGSSDVSMIRRTHSHYFGIDGYDSVLQNLEASVAGFSKRKTIQGDARRVLLTLFRKKFWGRNTVSHDTLRNHYCKSVRDFAAAIAILESLDLIDKSTRTGAISLNASKQDEVKMYL</sequence>
<proteinExistence type="predicted"/>
<accession>A0A5K7ZCC7</accession>
<feature type="domain" description="RelA/SpoT" evidence="1">
    <location>
        <begin position="65"/>
        <end position="179"/>
    </location>
</feature>
<evidence type="ECO:0000313" key="2">
    <source>
        <dbReference type="EMBL" id="BBO79632.1"/>
    </source>
</evidence>
<organism evidence="2 3">
    <name type="scientific">Desulfosarcina ovata subsp. sediminis</name>
    <dbReference type="NCBI Taxonomy" id="885957"/>
    <lineage>
        <taxon>Bacteria</taxon>
        <taxon>Pseudomonadati</taxon>
        <taxon>Thermodesulfobacteriota</taxon>
        <taxon>Desulfobacteria</taxon>
        <taxon>Desulfobacterales</taxon>
        <taxon>Desulfosarcinaceae</taxon>
        <taxon>Desulfosarcina</taxon>
    </lineage>
</organism>
<reference evidence="2 3" key="1">
    <citation type="submission" date="2019-11" db="EMBL/GenBank/DDBJ databases">
        <title>Comparative genomics of hydrocarbon-degrading Desulfosarcina strains.</title>
        <authorList>
            <person name="Watanabe M."/>
            <person name="Kojima H."/>
            <person name="Fukui M."/>
        </authorList>
    </citation>
    <scope>NUCLEOTIDE SEQUENCE [LARGE SCALE GENOMIC DNA]</scope>
    <source>
        <strain evidence="2 3">28bB2T</strain>
    </source>
</reference>
<dbReference type="InterPro" id="IPR052366">
    <property type="entry name" value="GTP_Pyrophosphokinase"/>
</dbReference>
<dbReference type="KEGG" id="dov:DSCO28_01980"/>
<protein>
    <recommendedName>
        <fullName evidence="1">RelA/SpoT domain-containing protein</fullName>
    </recommendedName>
</protein>
<dbReference type="SMART" id="SM00954">
    <property type="entry name" value="RelA_SpoT"/>
    <property type="match status" value="1"/>
</dbReference>